<dbReference type="PANTHER" id="PTHR14375:SF2">
    <property type="entry name" value="SIMILAR TO RIKEN CDNA 4931414P19"/>
    <property type="match status" value="1"/>
</dbReference>
<reference evidence="2" key="1">
    <citation type="submission" date="2021-01" db="EMBL/GenBank/DDBJ databases">
        <authorList>
            <person name="Zahm M."/>
            <person name="Roques C."/>
            <person name="Cabau C."/>
            <person name="Klopp C."/>
            <person name="Donnadieu C."/>
            <person name="Jouanno E."/>
            <person name="Lampietro C."/>
            <person name="Louis A."/>
            <person name="Herpin A."/>
            <person name="Echchiki A."/>
            <person name="Berthelot C."/>
            <person name="Parey E."/>
            <person name="Roest-Crollius H."/>
            <person name="Braasch I."/>
            <person name="Postlethwait J."/>
            <person name="Bobe J."/>
            <person name="Montfort J."/>
            <person name="Bouchez O."/>
            <person name="Begum T."/>
            <person name="Mejri S."/>
            <person name="Adams A."/>
            <person name="Chen W.-J."/>
            <person name="Guiguen Y."/>
        </authorList>
    </citation>
    <scope>NUCLEOTIDE SEQUENCE</scope>
    <source>
        <strain evidence="2">YG-15Mar2019-1</strain>
        <tissue evidence="2">Brain</tissue>
    </source>
</reference>
<dbReference type="InterPro" id="IPR028101">
    <property type="entry name" value="DUF4616"/>
</dbReference>
<organism evidence="2 3">
    <name type="scientific">Megalops atlanticus</name>
    <name type="common">Tarpon</name>
    <name type="synonym">Clupea gigantea</name>
    <dbReference type="NCBI Taxonomy" id="7932"/>
    <lineage>
        <taxon>Eukaryota</taxon>
        <taxon>Metazoa</taxon>
        <taxon>Chordata</taxon>
        <taxon>Craniata</taxon>
        <taxon>Vertebrata</taxon>
        <taxon>Euteleostomi</taxon>
        <taxon>Actinopterygii</taxon>
        <taxon>Neopterygii</taxon>
        <taxon>Teleostei</taxon>
        <taxon>Elopiformes</taxon>
        <taxon>Megalopidae</taxon>
        <taxon>Megalops</taxon>
    </lineage>
</organism>
<dbReference type="PANTHER" id="PTHR14375">
    <property type="entry name" value="SIMILAR TO RIKEN CDNA 4931414P19"/>
    <property type="match status" value="1"/>
</dbReference>
<comment type="caution">
    <text evidence="2">The sequence shown here is derived from an EMBL/GenBank/DDBJ whole genome shotgun (WGS) entry which is preliminary data.</text>
</comment>
<dbReference type="Proteomes" id="UP001046870">
    <property type="component" value="Chromosome 4"/>
</dbReference>
<name>A0A9D3QAK4_MEGAT</name>
<gene>
    <name evidence="2" type="ORF">MATL_G00067630</name>
</gene>
<dbReference type="OrthoDB" id="5989533at2759"/>
<evidence type="ECO:0000313" key="2">
    <source>
        <dbReference type="EMBL" id="KAG7481539.1"/>
    </source>
</evidence>
<keyword evidence="3" id="KW-1185">Reference proteome</keyword>
<feature type="region of interest" description="Disordered" evidence="1">
    <location>
        <begin position="115"/>
        <end position="154"/>
    </location>
</feature>
<evidence type="ECO:0000313" key="3">
    <source>
        <dbReference type="Proteomes" id="UP001046870"/>
    </source>
</evidence>
<dbReference type="AlphaFoldDB" id="A0A9D3QAK4"/>
<evidence type="ECO:0000256" key="1">
    <source>
        <dbReference type="SAM" id="MobiDB-lite"/>
    </source>
</evidence>
<sequence length="426" mass="48055">MEFGKKNPKGLDQMMYRTCCHPVMTLPAGVMHRRCLKISKRTWLELERLKKVEKMHPPPEDPENKLVIEESEEMHPPTDNPDNDETADDKSIHLILESSDSDSVQDEEANISCYVDESVAKEDEEGESLAEEQSEAYPNIQDGEGHGSDQSSEKPEGLLMKLLAAISGLSRQLTLFAADVNQQFTTVNTRLLSIGERMAALESNCCPSVEETTRKRRAHNPKIAEAVRRLHNSEANCRRYEPEQGLSSPHNEAVTSYLVGALAASPDLRSVDNDAILSACKTYYETVRRNFRYSQPDLAAQAAAMKSSARSRQRRKRLLEARQGVLAADEMDFWKGITIDMMSDEEDGTVEGVSGWIVRPPSFRSQELTNLCATLQARLEANRKYTATHHRRLYTGPHSDRMPPNTYDSEAAKRHFKAHLMPQVRL</sequence>
<dbReference type="Pfam" id="PF15394">
    <property type="entry name" value="DUF4616"/>
    <property type="match status" value="1"/>
</dbReference>
<accession>A0A9D3QAK4</accession>
<feature type="compositionally biased region" description="Basic and acidic residues" evidence="1">
    <location>
        <begin position="143"/>
        <end position="154"/>
    </location>
</feature>
<protein>
    <submittedName>
        <fullName evidence="2">Uncharacterized protein</fullName>
    </submittedName>
</protein>
<proteinExistence type="predicted"/>
<feature type="compositionally biased region" description="Acidic residues" evidence="1">
    <location>
        <begin position="122"/>
        <end position="134"/>
    </location>
</feature>
<dbReference type="EMBL" id="JAFDVH010000004">
    <property type="protein sequence ID" value="KAG7481539.1"/>
    <property type="molecule type" value="Genomic_DNA"/>
</dbReference>